<sequence>MSSSSSSEEDEPTNSRENLMTVHELGERELETVNRQMTGEIFRLAGRNPTDHASCFRACVQMVNDTDVIHATDFKEWEKHSYDQVGLDSLQSAQGADDRYDPEDPDTPGTVWMMNAPVAVAAAAALNLPRIHIQKDSRLICAFNESELWGWIGGAIDFWSSLSGPIVSTLPRGAIVHLLHVAEMIDDSDQGQPTAYPLQSITLPLFIHLRISQAEIPAQGEHWLQKRTFSEVYVTRREEVMQEGYTMVLAKLGSQHHDQAALAEPINGWLTEDFIRVLPKDVKDKLWTWSLQHHSQWQTNIAQATEDLTECYDFVRTREVFARLASSDLQQFLNHGRCLVEALDDKVSRNILEKLAKKMRTRFSLEAPEFCYVASEWREMNKRLIQNLSLVGSRTETPGKLFMGPKGQDDRDALARIIQQVADASICGSPKCPVLVDA</sequence>
<reference evidence="1" key="1">
    <citation type="submission" date="2022-06" db="EMBL/GenBank/DDBJ databases">
        <title>Fusarium solani species complex genomes reveal bases of compartmentalisation and animal pathogenesis.</title>
        <authorList>
            <person name="Tsai I.J."/>
        </authorList>
    </citation>
    <scope>NUCLEOTIDE SEQUENCE</scope>
    <source>
        <strain evidence="1">Fu6.1</strain>
    </source>
</reference>
<accession>A0ACC0QPE9</accession>
<evidence type="ECO:0000313" key="1">
    <source>
        <dbReference type="EMBL" id="KAI8660496.1"/>
    </source>
</evidence>
<evidence type="ECO:0000313" key="2">
    <source>
        <dbReference type="Proteomes" id="UP001065298"/>
    </source>
</evidence>
<organism evidence="1 2">
    <name type="scientific">Fusarium keratoplasticum</name>
    <dbReference type="NCBI Taxonomy" id="1328300"/>
    <lineage>
        <taxon>Eukaryota</taxon>
        <taxon>Fungi</taxon>
        <taxon>Dikarya</taxon>
        <taxon>Ascomycota</taxon>
        <taxon>Pezizomycotina</taxon>
        <taxon>Sordariomycetes</taxon>
        <taxon>Hypocreomycetidae</taxon>
        <taxon>Hypocreales</taxon>
        <taxon>Nectriaceae</taxon>
        <taxon>Fusarium</taxon>
        <taxon>Fusarium solani species complex</taxon>
    </lineage>
</organism>
<proteinExistence type="predicted"/>
<name>A0ACC0QPE9_9HYPO</name>
<keyword evidence="2" id="KW-1185">Reference proteome</keyword>
<dbReference type="EMBL" id="CM046510">
    <property type="protein sequence ID" value="KAI8660496.1"/>
    <property type="molecule type" value="Genomic_DNA"/>
</dbReference>
<protein>
    <submittedName>
        <fullName evidence="1">Uncharacterized protein</fullName>
    </submittedName>
</protein>
<dbReference type="Proteomes" id="UP001065298">
    <property type="component" value="Chromosome 8"/>
</dbReference>
<comment type="caution">
    <text evidence="1">The sequence shown here is derived from an EMBL/GenBank/DDBJ whole genome shotgun (WGS) entry which is preliminary data.</text>
</comment>
<gene>
    <name evidence="1" type="ORF">NCS57_01027100</name>
</gene>